<feature type="binding site" evidence="4">
    <location>
        <position position="130"/>
    </location>
    <ligand>
        <name>S-adenosyl-L-methionine</name>
        <dbReference type="ChEBI" id="CHEBI:59789"/>
    </ligand>
</feature>
<keyword evidence="4" id="KW-0460">Magnesium</keyword>
<protein>
    <recommendedName>
        <fullName evidence="4">tRNA 5-hydroxyuridine methyltransferase</fullName>
        <ecNumber evidence="4">2.1.1.-</ecNumber>
    </recommendedName>
    <alternativeName>
        <fullName evidence="4">ho5U methyltransferase</fullName>
    </alternativeName>
</protein>
<dbReference type="GO" id="GO:0000287">
    <property type="term" value="F:magnesium ion binding"/>
    <property type="evidence" value="ECO:0007669"/>
    <property type="project" value="UniProtKB-UniRule"/>
</dbReference>
<comment type="subunit">
    <text evidence="4">Homodimer.</text>
</comment>
<organism evidence="5 6">
    <name type="scientific">Salirhabdus euzebyi</name>
    <dbReference type="NCBI Taxonomy" id="394506"/>
    <lineage>
        <taxon>Bacteria</taxon>
        <taxon>Bacillati</taxon>
        <taxon>Bacillota</taxon>
        <taxon>Bacilli</taxon>
        <taxon>Bacillales</taxon>
        <taxon>Bacillaceae</taxon>
        <taxon>Salirhabdus</taxon>
    </lineage>
</organism>
<dbReference type="HAMAP" id="MF_02217">
    <property type="entry name" value="TrmR_methyltr"/>
    <property type="match status" value="1"/>
</dbReference>
<dbReference type="Gene3D" id="3.40.50.150">
    <property type="entry name" value="Vaccinia Virus protein VP39"/>
    <property type="match status" value="1"/>
</dbReference>
<feature type="binding site" evidence="4">
    <location>
        <begin position="110"/>
        <end position="111"/>
    </location>
    <ligand>
        <name>S-adenosyl-L-methionine</name>
        <dbReference type="ChEBI" id="CHEBI:59789"/>
    </ligand>
</feature>
<dbReference type="AlphaFoldDB" id="A0A841Q7J1"/>
<feature type="binding site" evidence="4">
    <location>
        <position position="156"/>
    </location>
    <ligand>
        <name>Mg(2+)</name>
        <dbReference type="ChEBI" id="CHEBI:18420"/>
    </ligand>
</feature>
<dbReference type="SUPFAM" id="SSF53335">
    <property type="entry name" value="S-adenosyl-L-methionine-dependent methyltransferases"/>
    <property type="match status" value="1"/>
</dbReference>
<dbReference type="GO" id="GO:0016300">
    <property type="term" value="F:tRNA (uridine) methyltransferase activity"/>
    <property type="evidence" value="ECO:0007669"/>
    <property type="project" value="UniProtKB-UniRule"/>
</dbReference>
<dbReference type="EC" id="2.1.1.-" evidence="4"/>
<dbReference type="PANTHER" id="PTHR10509">
    <property type="entry name" value="O-METHYLTRANSFERASE-RELATED"/>
    <property type="match status" value="1"/>
</dbReference>
<comment type="caution">
    <text evidence="5">The sequence shown here is derived from an EMBL/GenBank/DDBJ whole genome shotgun (WGS) entry which is preliminary data.</text>
</comment>
<keyword evidence="2 4" id="KW-0808">Transferase</keyword>
<comment type="function">
    <text evidence="4">Catalyzes the methylation of 5-hydroxyuridine (ho5U) to form 5-methoxyuridine (mo5U) at position 34 in tRNAs.</text>
</comment>
<dbReference type="InterPro" id="IPR043675">
    <property type="entry name" value="TrmR_methyltr"/>
</dbReference>
<dbReference type="GO" id="GO:0008171">
    <property type="term" value="F:O-methyltransferase activity"/>
    <property type="evidence" value="ECO:0007669"/>
    <property type="project" value="InterPro"/>
</dbReference>
<comment type="similarity">
    <text evidence="4">Belongs to the class I-like SAM-binding methyltransferase superfamily. Cation-dependent O-methyltransferase family.</text>
</comment>
<evidence type="ECO:0000256" key="3">
    <source>
        <dbReference type="ARBA" id="ARBA00022691"/>
    </source>
</evidence>
<feature type="binding site" evidence="4">
    <location>
        <position position="82"/>
    </location>
    <ligand>
        <name>S-adenosyl-L-methionine</name>
        <dbReference type="ChEBI" id="CHEBI:59789"/>
    </ligand>
</feature>
<name>A0A841Q7J1_9BACI</name>
<dbReference type="EMBL" id="JACHGH010000008">
    <property type="protein sequence ID" value="MBB6454366.1"/>
    <property type="molecule type" value="Genomic_DNA"/>
</dbReference>
<comment type="catalytic activity">
    <reaction evidence="4">
        <text>5-hydroxyuridine(34) in tRNA + S-adenosyl-L-methionine = 5-methoxyuridine(34) in tRNA + S-adenosyl-L-homocysteine + H(+)</text>
        <dbReference type="Rhea" id="RHEA:60524"/>
        <dbReference type="Rhea" id="RHEA-COMP:13381"/>
        <dbReference type="Rhea" id="RHEA-COMP:15591"/>
        <dbReference type="ChEBI" id="CHEBI:15378"/>
        <dbReference type="ChEBI" id="CHEBI:57856"/>
        <dbReference type="ChEBI" id="CHEBI:59789"/>
        <dbReference type="ChEBI" id="CHEBI:136877"/>
        <dbReference type="ChEBI" id="CHEBI:143860"/>
    </reaction>
</comment>
<keyword evidence="4" id="KW-0479">Metal-binding</keyword>
<dbReference type="PROSITE" id="PS51682">
    <property type="entry name" value="SAM_OMT_I"/>
    <property type="match status" value="1"/>
</dbReference>
<feature type="binding site" evidence="4">
    <location>
        <position position="35"/>
    </location>
    <ligand>
        <name>S-adenosyl-L-methionine</name>
        <dbReference type="ChEBI" id="CHEBI:59789"/>
    </ligand>
</feature>
<sequence length="212" mass="24147">MNETINSYLISLLNEKNDFTLEMEQYAALHNVPIMEPLGIEFLKQLIRIQKPKRVLEIGAAIGYSAIRIAETLPDLSVVSVERDINRYEQAKKFIEQSGLENRITVIYGDALEVSEQLGEKGPYDFLFIDAAKGQYKRFFELYTKYLIDGGTIITDNVLFKGIVADEELTESTRLKKLGKKIHSYNEWLTDHPEYHTTIIPLGDGIAITVKS</sequence>
<keyword evidence="3 4" id="KW-0949">S-adenosyl-L-methionine</keyword>
<feature type="binding site" evidence="4">
    <location>
        <position position="130"/>
    </location>
    <ligand>
        <name>Mg(2+)</name>
        <dbReference type="ChEBI" id="CHEBI:18420"/>
    </ligand>
</feature>
<evidence type="ECO:0000313" key="6">
    <source>
        <dbReference type="Proteomes" id="UP000581688"/>
    </source>
</evidence>
<dbReference type="InterPro" id="IPR050362">
    <property type="entry name" value="Cation-dep_OMT"/>
</dbReference>
<dbReference type="RefSeq" id="WP_174494575.1">
    <property type="nucleotide sequence ID" value="NZ_CADDWK010000001.1"/>
</dbReference>
<feature type="binding site" evidence="4">
    <location>
        <position position="157"/>
    </location>
    <ligand>
        <name>Mg(2+)</name>
        <dbReference type="ChEBI" id="CHEBI:18420"/>
    </ligand>
</feature>
<dbReference type="GO" id="GO:0008757">
    <property type="term" value="F:S-adenosylmethionine-dependent methyltransferase activity"/>
    <property type="evidence" value="ECO:0007669"/>
    <property type="project" value="TreeGrafter"/>
</dbReference>
<accession>A0A841Q7J1</accession>
<gene>
    <name evidence="4" type="primary">trmR</name>
    <name evidence="5" type="ORF">HNQ94_002841</name>
</gene>
<evidence type="ECO:0000256" key="1">
    <source>
        <dbReference type="ARBA" id="ARBA00022603"/>
    </source>
</evidence>
<dbReference type="Proteomes" id="UP000581688">
    <property type="component" value="Unassembled WGS sequence"/>
</dbReference>
<dbReference type="InterPro" id="IPR002935">
    <property type="entry name" value="SAM_O-MeTrfase"/>
</dbReference>
<dbReference type="Pfam" id="PF01596">
    <property type="entry name" value="Methyltransf_3"/>
    <property type="match status" value="1"/>
</dbReference>
<dbReference type="InterPro" id="IPR029063">
    <property type="entry name" value="SAM-dependent_MTases_sf"/>
</dbReference>
<keyword evidence="6" id="KW-1185">Reference proteome</keyword>
<dbReference type="CDD" id="cd02440">
    <property type="entry name" value="AdoMet_MTases"/>
    <property type="match status" value="1"/>
</dbReference>
<keyword evidence="1 4" id="KW-0489">Methyltransferase</keyword>
<evidence type="ECO:0000256" key="4">
    <source>
        <dbReference type="HAMAP-Rule" id="MF_02217"/>
    </source>
</evidence>
<evidence type="ECO:0000313" key="5">
    <source>
        <dbReference type="EMBL" id="MBB6454366.1"/>
    </source>
</evidence>
<keyword evidence="4" id="KW-0819">tRNA processing</keyword>
<evidence type="ECO:0000256" key="2">
    <source>
        <dbReference type="ARBA" id="ARBA00022679"/>
    </source>
</evidence>
<proteinExistence type="inferred from homology"/>
<dbReference type="GO" id="GO:0030488">
    <property type="term" value="P:tRNA methylation"/>
    <property type="evidence" value="ECO:0007669"/>
    <property type="project" value="UniProtKB-UniRule"/>
</dbReference>
<feature type="binding site" evidence="4">
    <location>
        <position position="65"/>
    </location>
    <ligand>
        <name>S-adenosyl-L-methionine</name>
        <dbReference type="ChEBI" id="CHEBI:59789"/>
    </ligand>
</feature>
<reference evidence="5 6" key="1">
    <citation type="submission" date="2020-08" db="EMBL/GenBank/DDBJ databases">
        <title>Genomic Encyclopedia of Type Strains, Phase IV (KMG-IV): sequencing the most valuable type-strain genomes for metagenomic binning, comparative biology and taxonomic classification.</title>
        <authorList>
            <person name="Goeker M."/>
        </authorList>
    </citation>
    <scope>NUCLEOTIDE SEQUENCE [LARGE SCALE GENOMIC DNA]</scope>
    <source>
        <strain evidence="5 6">DSM 19612</strain>
    </source>
</reference>
<dbReference type="PANTHER" id="PTHR10509:SF14">
    <property type="entry name" value="CAFFEOYL-COA O-METHYLTRANSFERASE 3-RELATED"/>
    <property type="match status" value="1"/>
</dbReference>